<accession>A0A917G9I2</accession>
<keyword evidence="1" id="KW-0812">Transmembrane</keyword>
<evidence type="ECO:0000256" key="1">
    <source>
        <dbReference type="SAM" id="Phobius"/>
    </source>
</evidence>
<feature type="transmembrane region" description="Helical" evidence="1">
    <location>
        <begin position="408"/>
        <end position="426"/>
    </location>
</feature>
<proteinExistence type="predicted"/>
<feature type="transmembrane region" description="Helical" evidence="1">
    <location>
        <begin position="133"/>
        <end position="151"/>
    </location>
</feature>
<feature type="transmembrane region" description="Helical" evidence="1">
    <location>
        <begin position="704"/>
        <end position="721"/>
    </location>
</feature>
<feature type="transmembrane region" description="Helical" evidence="1">
    <location>
        <begin position="12"/>
        <end position="33"/>
    </location>
</feature>
<feature type="transmembrane region" description="Helical" evidence="1">
    <location>
        <begin position="102"/>
        <end position="121"/>
    </location>
</feature>
<name>A0A917G9I2_9NOCA</name>
<feature type="transmembrane region" description="Helical" evidence="1">
    <location>
        <begin position="325"/>
        <end position="342"/>
    </location>
</feature>
<feature type="transmembrane region" description="Helical" evidence="1">
    <location>
        <begin position="383"/>
        <end position="402"/>
    </location>
</feature>
<organism evidence="2 3">
    <name type="scientific">Rhodococcoides trifolii</name>
    <dbReference type="NCBI Taxonomy" id="908250"/>
    <lineage>
        <taxon>Bacteria</taxon>
        <taxon>Bacillati</taxon>
        <taxon>Actinomycetota</taxon>
        <taxon>Actinomycetes</taxon>
        <taxon>Mycobacteriales</taxon>
        <taxon>Nocardiaceae</taxon>
        <taxon>Rhodococcoides</taxon>
    </lineage>
</organism>
<feature type="transmembrane region" description="Helical" evidence="1">
    <location>
        <begin position="227"/>
        <end position="249"/>
    </location>
</feature>
<keyword evidence="1" id="KW-0472">Membrane</keyword>
<comment type="caution">
    <text evidence="2">The sequence shown here is derived from an EMBL/GenBank/DDBJ whole genome shotgun (WGS) entry which is preliminary data.</text>
</comment>
<feature type="transmembrane region" description="Helical" evidence="1">
    <location>
        <begin position="189"/>
        <end position="215"/>
    </location>
</feature>
<keyword evidence="3" id="KW-1185">Reference proteome</keyword>
<dbReference type="EMBL" id="BMCU01000010">
    <property type="protein sequence ID" value="GGG29497.1"/>
    <property type="molecule type" value="Genomic_DNA"/>
</dbReference>
<feature type="transmembrane region" description="Helical" evidence="1">
    <location>
        <begin position="354"/>
        <end position="371"/>
    </location>
</feature>
<feature type="transmembrane region" description="Helical" evidence="1">
    <location>
        <begin position="433"/>
        <end position="451"/>
    </location>
</feature>
<sequence>MSSATSTFRRERWAWGSASAGIVVVGLLAVLALRPTFFYIDDTASGAVGNWLQLGRLLREGQFVPIVLHQWMAGNYPVEGQGGLWNPVQMAINFIAPSVDNLSLLAAAVKIGFAVVLALGVYRVALVYGARPAWAAVAAASAPFAGFTLFFEQPSWVTSLIGMAWVIQAWASAVRYVRGQSGPIPVFVFLYLAISVGYVHAALMAGVTAGAVMIGEYIHTRQLWPSLRLAAVSVAAAACGAVTFLPGVLSSAVTWRTGQEGTLNDNFLTAPWSETITASIPSAVTSIESWAGETTTAPVTYIAWFLVPILAFVGWQRATSSFKELSAPAILLVFLLLFTAGPSDIGQIRWPARLLPFVAVVALIIVVTLVSRFGTTRPARPRIVAAVTITVILVLRAMSSGPQFASRHLMWGLLVVALGAVVLVLAMRRDQRVAAALLMVLVIPIALYQVGNYVPVLSSWALPTSQSEARDEFPDFDGTTLQLGTRTLTDTPSSGTKGTDNLPWRSQVYGNYAKDLDLDYVNAYTPVGHQKFAGLLCMEYDGSTCASALQSVFNTDLYTGRTFADLMLLDRVTVQKTQFPSLQNFAVPPGWHWVPAPKSSGDQIAVLERIDGPISAQQGTVSATVNATATPVSSSSNHEEVTVSSPAGGSVVFARLAWPGYTASLNGQPLTVQGLGGTFVYVDLPAGTTDAALEITFRPPGQRLGLAGMAFGIVLLAVMVGENIRRRRRDQGAGASPTTTVSL</sequence>
<reference evidence="2" key="2">
    <citation type="submission" date="2020-09" db="EMBL/GenBank/DDBJ databases">
        <authorList>
            <person name="Sun Q."/>
            <person name="Sedlacek I."/>
        </authorList>
    </citation>
    <scope>NUCLEOTIDE SEQUENCE</scope>
    <source>
        <strain evidence="2">CCM 7905</strain>
    </source>
</reference>
<dbReference type="RefSeq" id="WP_188548029.1">
    <property type="nucleotide sequence ID" value="NZ_BMCU01000010.1"/>
</dbReference>
<keyword evidence="1" id="KW-1133">Transmembrane helix</keyword>
<reference evidence="2" key="1">
    <citation type="journal article" date="2014" name="Int. J. Syst. Evol. Microbiol.">
        <title>Complete genome sequence of Corynebacterium casei LMG S-19264T (=DSM 44701T), isolated from a smear-ripened cheese.</title>
        <authorList>
            <consortium name="US DOE Joint Genome Institute (JGI-PGF)"/>
            <person name="Walter F."/>
            <person name="Albersmeier A."/>
            <person name="Kalinowski J."/>
            <person name="Ruckert C."/>
        </authorList>
    </citation>
    <scope>NUCLEOTIDE SEQUENCE</scope>
    <source>
        <strain evidence="2">CCM 7905</strain>
    </source>
</reference>
<dbReference type="Proteomes" id="UP000654257">
    <property type="component" value="Unassembled WGS sequence"/>
</dbReference>
<dbReference type="AlphaFoldDB" id="A0A917G9I2"/>
<gene>
    <name evidence="2" type="ORF">GCM10007304_49170</name>
</gene>
<evidence type="ECO:0008006" key="4">
    <source>
        <dbReference type="Google" id="ProtNLM"/>
    </source>
</evidence>
<evidence type="ECO:0000313" key="2">
    <source>
        <dbReference type="EMBL" id="GGG29497.1"/>
    </source>
</evidence>
<protein>
    <recommendedName>
        <fullName evidence="4">YfhO family protein</fullName>
    </recommendedName>
</protein>
<evidence type="ECO:0000313" key="3">
    <source>
        <dbReference type="Proteomes" id="UP000654257"/>
    </source>
</evidence>
<feature type="transmembrane region" description="Helical" evidence="1">
    <location>
        <begin position="156"/>
        <end position="177"/>
    </location>
</feature>